<dbReference type="EMBL" id="JAKCXM010000099">
    <property type="protein sequence ID" value="KAJ0402587.1"/>
    <property type="molecule type" value="Genomic_DNA"/>
</dbReference>
<sequence length="135" mass="15197">MSLGFLTESALLPSKAKAIKVDSESLVGLKAVIFQKEQERRERQQKLAEALATSDDSGRAKFALLKGRKRKNQTNQDDVGGRNQGVEKRSRRDEVDRELDVNNSDDDAALQRKSREMLAKKAKIYEMMAQGWGLC</sequence>
<accession>A0AAD5LLD9</accession>
<dbReference type="InterPro" id="IPR025066">
    <property type="entry name" value="CCDC174-like"/>
</dbReference>
<feature type="region of interest" description="Disordered" evidence="2">
    <location>
        <begin position="64"/>
        <end position="108"/>
    </location>
</feature>
<keyword evidence="4" id="KW-1185">Reference proteome</keyword>
<evidence type="ECO:0000313" key="3">
    <source>
        <dbReference type="EMBL" id="KAJ0402587.1"/>
    </source>
</evidence>
<dbReference type="Proteomes" id="UP001209570">
    <property type="component" value="Unassembled WGS sequence"/>
</dbReference>
<proteinExistence type="predicted"/>
<comment type="caution">
    <text evidence="3">The sequence shown here is derived from an EMBL/GenBank/DDBJ whole genome shotgun (WGS) entry which is preliminary data.</text>
</comment>
<dbReference type="GO" id="GO:0005634">
    <property type="term" value="C:nucleus"/>
    <property type="evidence" value="ECO:0007669"/>
    <property type="project" value="TreeGrafter"/>
</dbReference>
<evidence type="ECO:0000256" key="2">
    <source>
        <dbReference type="SAM" id="MobiDB-lite"/>
    </source>
</evidence>
<dbReference type="AlphaFoldDB" id="A0AAD5LLD9"/>
<dbReference type="PANTHER" id="PTHR15885:SF1">
    <property type="entry name" value="COILED-COIL DOMAIN-CONTAINING PROTEIN 174"/>
    <property type="match status" value="1"/>
</dbReference>
<evidence type="ECO:0000256" key="1">
    <source>
        <dbReference type="ARBA" id="ARBA00023054"/>
    </source>
</evidence>
<organism evidence="3 4">
    <name type="scientific">Pythium insidiosum</name>
    <name type="common">Pythiosis disease agent</name>
    <dbReference type="NCBI Taxonomy" id="114742"/>
    <lineage>
        <taxon>Eukaryota</taxon>
        <taxon>Sar</taxon>
        <taxon>Stramenopiles</taxon>
        <taxon>Oomycota</taxon>
        <taxon>Peronosporomycetes</taxon>
        <taxon>Pythiales</taxon>
        <taxon>Pythiaceae</taxon>
        <taxon>Pythium</taxon>
    </lineage>
</organism>
<evidence type="ECO:0000313" key="4">
    <source>
        <dbReference type="Proteomes" id="UP001209570"/>
    </source>
</evidence>
<feature type="compositionally biased region" description="Basic and acidic residues" evidence="2">
    <location>
        <begin position="85"/>
        <end position="100"/>
    </location>
</feature>
<keyword evidence="1" id="KW-0175">Coiled coil</keyword>
<dbReference type="PANTHER" id="PTHR15885">
    <property type="entry name" value="COILED-COIL DOMAIN-CONTAINING PROTEIN 174"/>
    <property type="match status" value="1"/>
</dbReference>
<gene>
    <name evidence="3" type="ORF">P43SY_006826</name>
</gene>
<reference evidence="3" key="1">
    <citation type="submission" date="2021-12" db="EMBL/GenBank/DDBJ databases">
        <title>Prjna785345.</title>
        <authorList>
            <person name="Rujirawat T."/>
            <person name="Krajaejun T."/>
        </authorList>
    </citation>
    <scope>NUCLEOTIDE SEQUENCE</scope>
    <source>
        <strain evidence="3">Pi057C3</strain>
    </source>
</reference>
<protein>
    <submittedName>
        <fullName evidence="3">Uncharacterized protein</fullName>
    </submittedName>
</protein>
<name>A0AAD5LLD9_PYTIN</name>